<keyword evidence="1" id="KW-1133">Transmembrane helix</keyword>
<dbReference type="EMBL" id="AP011177">
    <property type="protein sequence ID" value="BAJ02208.1"/>
    <property type="molecule type" value="Genomic_DNA"/>
</dbReference>
<dbReference type="STRING" id="637905.SVI_2237"/>
<dbReference type="Proteomes" id="UP000002350">
    <property type="component" value="Chromosome"/>
</dbReference>
<keyword evidence="1" id="KW-0812">Transmembrane</keyword>
<gene>
    <name evidence="2" type="ordered locus">SVI_2237</name>
</gene>
<organism evidence="2 3">
    <name type="scientific">Shewanella violacea (strain JCM 10179 / CIP 106290 / LMG 19151 / DSS12)</name>
    <dbReference type="NCBI Taxonomy" id="637905"/>
    <lineage>
        <taxon>Bacteria</taxon>
        <taxon>Pseudomonadati</taxon>
        <taxon>Pseudomonadota</taxon>
        <taxon>Gammaproteobacteria</taxon>
        <taxon>Alteromonadales</taxon>
        <taxon>Shewanellaceae</taxon>
        <taxon>Shewanella</taxon>
    </lineage>
</organism>
<dbReference type="KEGG" id="svo:SVI_2237"/>
<dbReference type="RefSeq" id="WP_013051513.1">
    <property type="nucleotide sequence ID" value="NC_014012.1"/>
</dbReference>
<reference evidence="3" key="1">
    <citation type="journal article" date="2010" name="Mol. Biosyst.">
        <title>Complete genome sequence and comparative analysis of Shewanella violacea, a psychrophilic and piezophilic bacterium from deep sea floor sediments.</title>
        <authorList>
            <person name="Aono E."/>
            <person name="Baba T."/>
            <person name="Ara T."/>
            <person name="Nishi T."/>
            <person name="Nakamichi T."/>
            <person name="Inamoto E."/>
            <person name="Toyonaga H."/>
            <person name="Hasegawa M."/>
            <person name="Takai Y."/>
            <person name="Okumura Y."/>
            <person name="Baba M."/>
            <person name="Tomita M."/>
            <person name="Kato C."/>
            <person name="Oshima T."/>
            <person name="Nakasone K."/>
            <person name="Mori H."/>
        </authorList>
    </citation>
    <scope>NUCLEOTIDE SEQUENCE [LARGE SCALE GENOMIC DNA]</scope>
    <source>
        <strain evidence="3">JCM 10179 / CIP 106290 / LMG 19151 / DSS12</strain>
    </source>
</reference>
<name>D4ZKK9_SHEVD</name>
<evidence type="ECO:0000313" key="2">
    <source>
        <dbReference type="EMBL" id="BAJ02208.1"/>
    </source>
</evidence>
<evidence type="ECO:0000313" key="3">
    <source>
        <dbReference type="Proteomes" id="UP000002350"/>
    </source>
</evidence>
<keyword evidence="1" id="KW-0472">Membrane</keyword>
<feature type="transmembrane region" description="Helical" evidence="1">
    <location>
        <begin position="423"/>
        <end position="444"/>
    </location>
</feature>
<feature type="transmembrane region" description="Helical" evidence="1">
    <location>
        <begin position="450"/>
        <end position="471"/>
    </location>
</feature>
<dbReference type="eggNOG" id="ENOG5033QI8">
    <property type="taxonomic scope" value="Bacteria"/>
</dbReference>
<dbReference type="HOGENOM" id="CLU_445413_0_0_6"/>
<accession>D4ZKK9</accession>
<protein>
    <submittedName>
        <fullName evidence="2">Uncharacterized protein</fullName>
    </submittedName>
</protein>
<dbReference type="OrthoDB" id="5833163at2"/>
<keyword evidence="3" id="KW-1185">Reference proteome</keyword>
<sequence>MNQNLKSYIRKLEEDWAENNLQAYLALLPDLMSNNAAVRELIEQKRILTVRVMSREKCLCDLYGINWRRKIAGSEFNSPQLRAYHIELRQLLLTEDHLSACDRAYEANFLILNQRFLHAQHNGGYPKQTESLNVAPYQSLLVQEFSGVWPASYRPSLEELIIFRQLAKNNMSHIGEAYILLGKTLKLTVAYEDTFAFKDLHSRLMLHPIDCSVLSKRLLQVYRIISDNPVIFGLDIVDIVIALEKEYPVQNLVNDILNGSRNELTESISFTVTPQALALIHLAQITSYLMEEGPIETDKGAQRLRRVFNTMLPDVELADGVIALVENILRNCTKVQLSKNINVYHSGQVMVNALVKEMDTCGGLTARGDLITSYLLRRQALNRMSTLANMSFDETKVGTMLCAKLGLQNCWKDVISNGKALRVTTYVVTGVSVFVCAAISALVTVDISNLGIFTTLGIESAVLVALGFVVAKDLHLPLLTSNTFGMEDAAIRAEREKLCLRITLALEVLDKKALSEGVMGLGRLDKPLAFNKLLFDELMAELINVVPEKQAEAFSSLITNYANGQRIILIQEYTRFRQDIIGGALKHLGGIDVPTDALNHLMTEIDIALMFEE</sequence>
<dbReference type="AlphaFoldDB" id="D4ZKK9"/>
<proteinExistence type="predicted"/>
<evidence type="ECO:0000256" key="1">
    <source>
        <dbReference type="SAM" id="Phobius"/>
    </source>
</evidence>